<dbReference type="Proteomes" id="UP000327493">
    <property type="component" value="Chromosome 3"/>
</dbReference>
<evidence type="ECO:0000313" key="2">
    <source>
        <dbReference type="Proteomes" id="UP000327493"/>
    </source>
</evidence>
<organism evidence="1 2">
    <name type="scientific">Etheostoma spectabile</name>
    <name type="common">orangethroat darter</name>
    <dbReference type="NCBI Taxonomy" id="54343"/>
    <lineage>
        <taxon>Eukaryota</taxon>
        <taxon>Metazoa</taxon>
        <taxon>Chordata</taxon>
        <taxon>Craniata</taxon>
        <taxon>Vertebrata</taxon>
        <taxon>Euteleostomi</taxon>
        <taxon>Actinopterygii</taxon>
        <taxon>Neopterygii</taxon>
        <taxon>Teleostei</taxon>
        <taxon>Neoteleostei</taxon>
        <taxon>Acanthomorphata</taxon>
        <taxon>Eupercaria</taxon>
        <taxon>Perciformes</taxon>
        <taxon>Percoidei</taxon>
        <taxon>Percidae</taxon>
        <taxon>Etheostomatinae</taxon>
        <taxon>Etheostoma</taxon>
    </lineage>
</organism>
<gene>
    <name evidence="1" type="ORF">FQN60_004931</name>
</gene>
<sequence length="157" mass="16933">MATTPPSIPITPPGGPCGCGFAADKRRNNSQEDNSLHRKYIRTQSTVKGPTFFCLLRSSDMQPARGLTGFRGQGAMLFSSNTGEFSSGQIESLATNPRQLHTADASLSRPPVPKTTSCLLWEFGVPDVILVSTVEACTRINTDGLSRHHLSEPMCPN</sequence>
<dbReference type="AlphaFoldDB" id="A0A5J5DKZ2"/>
<protein>
    <submittedName>
        <fullName evidence="1">Uncharacterized protein</fullName>
    </submittedName>
</protein>
<name>A0A5J5DKZ2_9PERO</name>
<accession>A0A5J5DKZ2</accession>
<proteinExistence type="predicted"/>
<keyword evidence="2" id="KW-1185">Reference proteome</keyword>
<comment type="caution">
    <text evidence="1">The sequence shown here is derived from an EMBL/GenBank/DDBJ whole genome shotgun (WGS) entry which is preliminary data.</text>
</comment>
<reference evidence="1 2" key="1">
    <citation type="submission" date="2019-08" db="EMBL/GenBank/DDBJ databases">
        <title>A chromosome-level genome assembly, high-density linkage maps, and genome scans reveal the genomic architecture of hybrid incompatibilities underlying speciation via character displacement in darters (Percidae: Etheostominae).</title>
        <authorList>
            <person name="Moran R.L."/>
            <person name="Catchen J.M."/>
            <person name="Fuller R.C."/>
        </authorList>
    </citation>
    <scope>NUCLEOTIDE SEQUENCE [LARGE SCALE GENOMIC DNA]</scope>
    <source>
        <strain evidence="1">EspeVRDwgs_2016</strain>
        <tissue evidence="1">Muscle</tissue>
    </source>
</reference>
<evidence type="ECO:0000313" key="1">
    <source>
        <dbReference type="EMBL" id="KAA8594097.1"/>
    </source>
</evidence>
<dbReference type="EMBL" id="VOFY01000003">
    <property type="protein sequence ID" value="KAA8594097.1"/>
    <property type="molecule type" value="Genomic_DNA"/>
</dbReference>